<dbReference type="Proteomes" id="UP000596661">
    <property type="component" value="Chromosome 3"/>
</dbReference>
<feature type="compositionally biased region" description="Polar residues" evidence="1">
    <location>
        <begin position="19"/>
        <end position="32"/>
    </location>
</feature>
<protein>
    <submittedName>
        <fullName evidence="2">Uncharacterized protein</fullName>
    </submittedName>
</protein>
<keyword evidence="3" id="KW-1185">Reference proteome</keyword>
<accession>A0A803P4M4</accession>
<dbReference type="Gramene" id="evm.model.03.1270">
    <property type="protein sequence ID" value="cds.evm.model.03.1270"/>
    <property type="gene ID" value="evm.TU.03.1270"/>
</dbReference>
<name>A0A803P4M4_CANSA</name>
<dbReference type="AlphaFoldDB" id="A0A803P4M4"/>
<dbReference type="EMBL" id="UZAU01000290">
    <property type="status" value="NOT_ANNOTATED_CDS"/>
    <property type="molecule type" value="Genomic_DNA"/>
</dbReference>
<evidence type="ECO:0000256" key="1">
    <source>
        <dbReference type="SAM" id="MobiDB-lite"/>
    </source>
</evidence>
<organism evidence="2 3">
    <name type="scientific">Cannabis sativa</name>
    <name type="common">Hemp</name>
    <name type="synonym">Marijuana</name>
    <dbReference type="NCBI Taxonomy" id="3483"/>
    <lineage>
        <taxon>Eukaryota</taxon>
        <taxon>Viridiplantae</taxon>
        <taxon>Streptophyta</taxon>
        <taxon>Embryophyta</taxon>
        <taxon>Tracheophyta</taxon>
        <taxon>Spermatophyta</taxon>
        <taxon>Magnoliopsida</taxon>
        <taxon>eudicotyledons</taxon>
        <taxon>Gunneridae</taxon>
        <taxon>Pentapetalae</taxon>
        <taxon>rosids</taxon>
        <taxon>fabids</taxon>
        <taxon>Rosales</taxon>
        <taxon>Cannabaceae</taxon>
        <taxon>Cannabis</taxon>
    </lineage>
</organism>
<sequence length="117" mass="13130">MQNTSIDKGSKYSGKNKLQENGQPRGTGQTTPWLAKEVYVPASPKQKYYTGETRQGIGEPVTGEPHVDLGEDIKLVRLRKVVGQVTQTEEPRVVGCDAFPQQRSEFLRWIDDQEAIL</sequence>
<dbReference type="EnsemblPlants" id="evm.model.03.1270">
    <property type="protein sequence ID" value="cds.evm.model.03.1270"/>
    <property type="gene ID" value="evm.TU.03.1270"/>
</dbReference>
<reference evidence="2" key="2">
    <citation type="submission" date="2021-03" db="UniProtKB">
        <authorList>
            <consortium name="EnsemblPlants"/>
        </authorList>
    </citation>
    <scope>IDENTIFICATION</scope>
</reference>
<reference evidence="2" key="1">
    <citation type="submission" date="2018-11" db="EMBL/GenBank/DDBJ databases">
        <authorList>
            <person name="Grassa J C."/>
        </authorList>
    </citation>
    <scope>NUCLEOTIDE SEQUENCE [LARGE SCALE GENOMIC DNA]</scope>
</reference>
<evidence type="ECO:0000313" key="3">
    <source>
        <dbReference type="Proteomes" id="UP000596661"/>
    </source>
</evidence>
<evidence type="ECO:0000313" key="2">
    <source>
        <dbReference type="EnsemblPlants" id="cds.evm.model.03.1270"/>
    </source>
</evidence>
<feature type="region of interest" description="Disordered" evidence="1">
    <location>
        <begin position="1"/>
        <end position="34"/>
    </location>
</feature>
<proteinExistence type="predicted"/>